<accession>A0ACD1A7L4</accession>
<sequence length="225" mass="25151">MKQRRKRDKRKSIKWFVCLVLLLVLTVYSAVFTEKIIKPNLAAIAEVKVKAMMTRIVNEAVREQFVNDADVKGLLTIKTDQEGNITYVESNTTAMNALATNLTQAVQNQYKWEDASMMRVPVGSIVGSQILSQFGPYVTLKVLPIGTSKTNFKTEFESMGINQTKYKVYLEMDSQAKVLAPFSINNIDIQNTILIAEAIIVGEVPNSYINVPPGSAMDATNFFNE</sequence>
<reference evidence="1" key="1">
    <citation type="submission" date="2019-08" db="EMBL/GenBank/DDBJ databases">
        <title>Genome sequence of Clostridiales bacterium MT110.</title>
        <authorList>
            <person name="Cao J."/>
        </authorList>
    </citation>
    <scope>NUCLEOTIDE SEQUENCE</scope>
    <source>
        <strain evidence="1">MT110</strain>
    </source>
</reference>
<dbReference type="Proteomes" id="UP000594014">
    <property type="component" value="Chromosome"/>
</dbReference>
<name>A0ACD1A7L4_9FIRM</name>
<protein>
    <submittedName>
        <fullName evidence="1">Sporulation protein YunB</fullName>
    </submittedName>
</protein>
<dbReference type="EMBL" id="CP042469">
    <property type="protein sequence ID" value="QOX62468.1"/>
    <property type="molecule type" value="Genomic_DNA"/>
</dbReference>
<keyword evidence="2" id="KW-1185">Reference proteome</keyword>
<evidence type="ECO:0000313" key="1">
    <source>
        <dbReference type="EMBL" id="QOX62468.1"/>
    </source>
</evidence>
<proteinExistence type="predicted"/>
<organism evidence="1 2">
    <name type="scientific">Anoxybacterium hadale</name>
    <dbReference type="NCBI Taxonomy" id="3408580"/>
    <lineage>
        <taxon>Bacteria</taxon>
        <taxon>Bacillati</taxon>
        <taxon>Bacillota</taxon>
        <taxon>Clostridia</taxon>
        <taxon>Peptostreptococcales</taxon>
        <taxon>Anaerovoracaceae</taxon>
        <taxon>Anoxybacterium</taxon>
    </lineage>
</organism>
<gene>
    <name evidence="1" type="primary">yunB</name>
    <name evidence="1" type="ORF">FRZ06_03380</name>
</gene>
<evidence type="ECO:0000313" key="2">
    <source>
        <dbReference type="Proteomes" id="UP000594014"/>
    </source>
</evidence>